<dbReference type="Gene3D" id="3.10.20.310">
    <property type="entry name" value="membrane protein fhac"/>
    <property type="match status" value="1"/>
</dbReference>
<dbReference type="SUPFAM" id="SSF52151">
    <property type="entry name" value="FabD/lysophospholipase-like"/>
    <property type="match status" value="1"/>
</dbReference>
<keyword evidence="8" id="KW-1185">Reference proteome</keyword>
<evidence type="ECO:0000313" key="8">
    <source>
        <dbReference type="Proteomes" id="UP000191055"/>
    </source>
</evidence>
<feature type="short sequence motif" description="GXSXG" evidence="4">
    <location>
        <begin position="62"/>
        <end position="66"/>
    </location>
</feature>
<dbReference type="RefSeq" id="WP_079555871.1">
    <property type="nucleotide sequence ID" value="NZ_CP021904.1"/>
</dbReference>
<dbReference type="Pfam" id="PF01734">
    <property type="entry name" value="Patatin"/>
    <property type="match status" value="1"/>
</dbReference>
<feature type="short sequence motif" description="DGA/G" evidence="4">
    <location>
        <begin position="208"/>
        <end position="210"/>
    </location>
</feature>
<keyword evidence="5" id="KW-0732">Signal</keyword>
<keyword evidence="3 4" id="KW-0443">Lipid metabolism</keyword>
<name>A0A1T5A3M8_9BACT</name>
<feature type="active site" description="Proton acceptor" evidence="4">
    <location>
        <position position="208"/>
    </location>
</feature>
<evidence type="ECO:0000256" key="5">
    <source>
        <dbReference type="SAM" id="SignalP"/>
    </source>
</evidence>
<evidence type="ECO:0000256" key="1">
    <source>
        <dbReference type="ARBA" id="ARBA00022801"/>
    </source>
</evidence>
<dbReference type="Pfam" id="PF19143">
    <property type="entry name" value="Omp85_2"/>
    <property type="match status" value="1"/>
</dbReference>
<dbReference type="CDD" id="cd07205">
    <property type="entry name" value="Pat_PNPLA6_PNPLA7_NTE1_like"/>
    <property type="match status" value="1"/>
</dbReference>
<reference evidence="8" key="1">
    <citation type="submission" date="2017-02" db="EMBL/GenBank/DDBJ databases">
        <authorList>
            <person name="Varghese N."/>
            <person name="Submissions S."/>
        </authorList>
    </citation>
    <scope>NUCLEOTIDE SEQUENCE [LARGE SCALE GENOMIC DNA]</scope>
    <source>
        <strain evidence="8">DSM 24412</strain>
    </source>
</reference>
<dbReference type="KEGG" id="asx:CDL62_06825"/>
<dbReference type="EMBL" id="FUYV01000001">
    <property type="protein sequence ID" value="SKB29590.1"/>
    <property type="molecule type" value="Genomic_DNA"/>
</dbReference>
<dbReference type="InterPro" id="IPR050301">
    <property type="entry name" value="NTE"/>
</dbReference>
<evidence type="ECO:0000256" key="4">
    <source>
        <dbReference type="PROSITE-ProRule" id="PRU01161"/>
    </source>
</evidence>
<dbReference type="OrthoDB" id="9770965at2"/>
<evidence type="ECO:0000259" key="6">
    <source>
        <dbReference type="PROSITE" id="PS51635"/>
    </source>
</evidence>
<feature type="domain" description="PNPLA" evidence="6">
    <location>
        <begin position="31"/>
        <end position="221"/>
    </location>
</feature>
<dbReference type="STRING" id="889453.SAMN03080601_00072"/>
<feature type="short sequence motif" description="GXGXXG" evidence="4">
    <location>
        <begin position="35"/>
        <end position="40"/>
    </location>
</feature>
<feature type="chain" id="PRO_5010586383" evidence="5">
    <location>
        <begin position="20"/>
        <end position="754"/>
    </location>
</feature>
<keyword evidence="1 4" id="KW-0378">Hydrolase</keyword>
<proteinExistence type="predicted"/>
<dbReference type="InterPro" id="IPR043864">
    <property type="entry name" value="Omp85-like_dom"/>
</dbReference>
<dbReference type="InterPro" id="IPR016035">
    <property type="entry name" value="Acyl_Trfase/lysoPLipase"/>
</dbReference>
<gene>
    <name evidence="7" type="ORF">SAMN03080601_00072</name>
</gene>
<dbReference type="PANTHER" id="PTHR14226">
    <property type="entry name" value="NEUROPATHY TARGET ESTERASE/SWISS CHEESE D.MELANOGASTER"/>
    <property type="match status" value="1"/>
</dbReference>
<dbReference type="Proteomes" id="UP000191055">
    <property type="component" value="Unassembled WGS sequence"/>
</dbReference>
<dbReference type="GO" id="GO:0016787">
    <property type="term" value="F:hydrolase activity"/>
    <property type="evidence" value="ECO:0007669"/>
    <property type="project" value="UniProtKB-UniRule"/>
</dbReference>
<accession>A0A1T5A3M8</accession>
<sequence>MRIIISLLLTIIFSFSVLATEPTEERPKIGLVLSGGGAKGLAHVGVLKVLEEAGIRPDYITGTSMGGIIGGLYAIGYSASELDSIVRALDWGQLLSDRVPLSIVLPEEKHDYQRFHVELDITRDGLRTPAGFISGHSISEMISRLSWHKSGIESFDEFPIPFKCVATDLISGEQIVFDKGDFTTALRATMAIPSVFAPVVNDSMILIDGGVLNNFPVKLCKEMGADIIIGVNVGTPDKTSPADLLSPTSILSSAAMIGNNISMRLQMPYVDILITPELEPFTAASFFDGDIIIDRGEQAARTVLFELESLSEKINSFEKSEAPSTQKIPERIKISEIRINGLERISYHFFISNLGIEPGDTIAPRDMEKKIHKLIGTRYFESVSYRIYPISDDGFALDLQAIESETARFKFSLHYDNEYKAGIITNVTLRNILMRGNRLSTTFDISEKPRLNTSIINYLGESHRLASRVEFNLESNNLPIYHDNNAVYGTFNHYYTSLALGLMTTVGTRWEHNAFMRYERSVMSQNSGFFELFSEGVKRFGNSFVSACFTSTRNTLNRRHFPDRGSVFHLTFKHYLNIDEVYRGRNDSRFLIGESTSYGEKNTSFLTVGFQGYQKLSSRLVLNPGFQVGYSNKDLPLPGLNFVGGMPFHNRSNEISFAGLNPREKIVQDFVMAKVDIRYRFQRKLHGTLMVNGIVSQSTNHSELENIIIGEDETIIGYGLLVEYDSIIGPIRLGGAGNSDGGGVRWYFGLGYHF</sequence>
<dbReference type="Gene3D" id="3.40.1090.10">
    <property type="entry name" value="Cytosolic phospholipase A2 catalytic domain"/>
    <property type="match status" value="2"/>
</dbReference>
<evidence type="ECO:0000313" key="7">
    <source>
        <dbReference type="EMBL" id="SKB29590.1"/>
    </source>
</evidence>
<dbReference type="PROSITE" id="PS51635">
    <property type="entry name" value="PNPLA"/>
    <property type="match status" value="1"/>
</dbReference>
<organism evidence="7 8">
    <name type="scientific">Alkalitalea saponilacus</name>
    <dbReference type="NCBI Taxonomy" id="889453"/>
    <lineage>
        <taxon>Bacteria</taxon>
        <taxon>Pseudomonadati</taxon>
        <taxon>Bacteroidota</taxon>
        <taxon>Bacteroidia</taxon>
        <taxon>Marinilabiliales</taxon>
        <taxon>Marinilabiliaceae</taxon>
        <taxon>Alkalitalea</taxon>
    </lineage>
</organism>
<dbReference type="PANTHER" id="PTHR14226:SF76">
    <property type="entry name" value="NTE FAMILY PROTEIN RSSA"/>
    <property type="match status" value="1"/>
</dbReference>
<evidence type="ECO:0000256" key="3">
    <source>
        <dbReference type="ARBA" id="ARBA00023098"/>
    </source>
</evidence>
<feature type="signal peptide" evidence="5">
    <location>
        <begin position="1"/>
        <end position="19"/>
    </location>
</feature>
<keyword evidence="2 4" id="KW-0442">Lipid degradation</keyword>
<evidence type="ECO:0000256" key="2">
    <source>
        <dbReference type="ARBA" id="ARBA00022963"/>
    </source>
</evidence>
<dbReference type="AlphaFoldDB" id="A0A1T5A3M8"/>
<dbReference type="Gene3D" id="2.40.160.50">
    <property type="entry name" value="membrane protein fhac: a member of the omp85/tpsb transporter family"/>
    <property type="match status" value="1"/>
</dbReference>
<dbReference type="InterPro" id="IPR002641">
    <property type="entry name" value="PNPLA_dom"/>
</dbReference>
<feature type="active site" description="Nucleophile" evidence="4">
    <location>
        <position position="64"/>
    </location>
</feature>
<protein>
    <submittedName>
        <fullName evidence="7">NTE family protein</fullName>
    </submittedName>
</protein>
<dbReference type="GO" id="GO:0016042">
    <property type="term" value="P:lipid catabolic process"/>
    <property type="evidence" value="ECO:0007669"/>
    <property type="project" value="UniProtKB-UniRule"/>
</dbReference>